<sequence length="130" mass="15768">MFLKNYKTIYHLFLLALISYIIHKGIFLIFEIQDQNFHYTIESLYLIFFAFATVLFMILLRFKTTHFDNIGMLFMGGTFIQMVFLYFVLRPILVDKFQNMAIEKMNFFITFILFLLFETLLTIRLLNEKR</sequence>
<gene>
    <name evidence="2" type="ORF">SAMN05444484_102242</name>
</gene>
<feature type="transmembrane region" description="Helical" evidence="1">
    <location>
        <begin position="72"/>
        <end position="93"/>
    </location>
</feature>
<feature type="transmembrane region" description="Helical" evidence="1">
    <location>
        <begin position="105"/>
        <end position="126"/>
    </location>
</feature>
<name>A0A1M7CP40_9FLAO</name>
<protein>
    <submittedName>
        <fullName evidence="2">Uncharacterized protein</fullName>
    </submittedName>
</protein>
<proteinExistence type="predicted"/>
<keyword evidence="1" id="KW-0472">Membrane</keyword>
<keyword evidence="1" id="KW-0812">Transmembrane</keyword>
<evidence type="ECO:0000313" key="2">
    <source>
        <dbReference type="EMBL" id="SHL69068.1"/>
    </source>
</evidence>
<evidence type="ECO:0000256" key="1">
    <source>
        <dbReference type="SAM" id="Phobius"/>
    </source>
</evidence>
<dbReference type="EMBL" id="FRBT01000002">
    <property type="protein sequence ID" value="SHL69068.1"/>
    <property type="molecule type" value="Genomic_DNA"/>
</dbReference>
<organism evidence="2 3">
    <name type="scientific">Flavobacterium chilense</name>
    <dbReference type="NCBI Taxonomy" id="946677"/>
    <lineage>
        <taxon>Bacteria</taxon>
        <taxon>Pseudomonadati</taxon>
        <taxon>Bacteroidota</taxon>
        <taxon>Flavobacteriia</taxon>
        <taxon>Flavobacteriales</taxon>
        <taxon>Flavobacteriaceae</taxon>
        <taxon>Flavobacterium</taxon>
    </lineage>
</organism>
<feature type="transmembrane region" description="Helical" evidence="1">
    <location>
        <begin position="44"/>
        <end position="60"/>
    </location>
</feature>
<feature type="transmembrane region" description="Helical" evidence="1">
    <location>
        <begin position="12"/>
        <end position="32"/>
    </location>
</feature>
<reference evidence="3" key="1">
    <citation type="submission" date="2016-11" db="EMBL/GenBank/DDBJ databases">
        <authorList>
            <person name="Varghese N."/>
            <person name="Submissions S."/>
        </authorList>
    </citation>
    <scope>NUCLEOTIDE SEQUENCE [LARGE SCALE GENOMIC DNA]</scope>
    <source>
        <strain evidence="3">DSM 24724</strain>
    </source>
</reference>
<keyword evidence="3" id="KW-1185">Reference proteome</keyword>
<keyword evidence="1" id="KW-1133">Transmembrane helix</keyword>
<dbReference type="Proteomes" id="UP000184028">
    <property type="component" value="Unassembled WGS sequence"/>
</dbReference>
<dbReference type="AlphaFoldDB" id="A0A1M7CP40"/>
<evidence type="ECO:0000313" key="3">
    <source>
        <dbReference type="Proteomes" id="UP000184028"/>
    </source>
</evidence>
<dbReference type="STRING" id="946677.SAMN05444484_102242"/>
<accession>A0A1M7CP40</accession>